<sequence>MYGKKDCRRSIYIISVLANLTAPVSGHGYIAGPPARRAGPVTSSVCGPLVAADILRDNTSHVEGLPELAARDPSYNSSACDLWLCRGIQLEPEFTNTTHSNNGTNGTNGAGYGGDVQHYKSGEAVRVQIHLTIPHSGTANVSIVDTATNTVVPGGGLLAYWERGYANEKDYYGMRLPLNQTDFEITMPELGGRCERQGECVLQWWWFAKAARQTYESCVDFVMLPAWVNVDSIIA</sequence>
<keyword evidence="5" id="KW-0325">Glycoprotein</keyword>
<comment type="caution">
    <text evidence="8">The sequence shown here is derived from an EMBL/GenBank/DDBJ whole genome shotgun (WGS) entry which is preliminary data.</text>
</comment>
<reference evidence="9" key="1">
    <citation type="journal article" date="2023" name="Mol. Phylogenet. Evol.">
        <title>Genome-scale phylogeny and comparative genomics of the fungal order Sordariales.</title>
        <authorList>
            <person name="Hensen N."/>
            <person name="Bonometti L."/>
            <person name="Westerberg I."/>
            <person name="Brannstrom I.O."/>
            <person name="Guillou S."/>
            <person name="Cros-Aarteil S."/>
            <person name="Calhoun S."/>
            <person name="Haridas S."/>
            <person name="Kuo A."/>
            <person name="Mondo S."/>
            <person name="Pangilinan J."/>
            <person name="Riley R."/>
            <person name="LaButti K."/>
            <person name="Andreopoulos B."/>
            <person name="Lipzen A."/>
            <person name="Chen C."/>
            <person name="Yan M."/>
            <person name="Daum C."/>
            <person name="Ng V."/>
            <person name="Clum A."/>
            <person name="Steindorff A."/>
            <person name="Ohm R.A."/>
            <person name="Martin F."/>
            <person name="Silar P."/>
            <person name="Natvig D.O."/>
            <person name="Lalanne C."/>
            <person name="Gautier V."/>
            <person name="Ament-Velasquez S.L."/>
            <person name="Kruys A."/>
            <person name="Hutchinson M.I."/>
            <person name="Powell A.J."/>
            <person name="Barry K."/>
            <person name="Miller A.N."/>
            <person name="Grigoriev I.V."/>
            <person name="Debuchy R."/>
            <person name="Gladieux P."/>
            <person name="Hiltunen Thoren M."/>
            <person name="Johannesson H."/>
        </authorList>
    </citation>
    <scope>NUCLEOTIDE SEQUENCE [LARGE SCALE GENOMIC DNA]</scope>
    <source>
        <strain evidence="9">CBS 340.73</strain>
    </source>
</reference>
<evidence type="ECO:0000256" key="2">
    <source>
        <dbReference type="ARBA" id="ARBA00022723"/>
    </source>
</evidence>
<dbReference type="GO" id="GO:0046872">
    <property type="term" value="F:metal ion binding"/>
    <property type="evidence" value="ECO:0007669"/>
    <property type="project" value="UniProtKB-KW"/>
</dbReference>
<dbReference type="AlphaFoldDB" id="A0AAN6N524"/>
<dbReference type="InterPro" id="IPR052282">
    <property type="entry name" value="Starch-active_LPMO"/>
</dbReference>
<dbReference type="PANTHER" id="PTHR36575">
    <property type="entry name" value="BINDING PROTEIN, PUTATIVE (AFU_ORTHOLOGUE AFUA_1G14430)-RELATED"/>
    <property type="match status" value="1"/>
</dbReference>
<evidence type="ECO:0000256" key="4">
    <source>
        <dbReference type="ARBA" id="ARBA00023157"/>
    </source>
</evidence>
<evidence type="ECO:0000313" key="9">
    <source>
        <dbReference type="Proteomes" id="UP001303473"/>
    </source>
</evidence>
<proteinExistence type="inferred from homology"/>
<evidence type="ECO:0000256" key="5">
    <source>
        <dbReference type="ARBA" id="ARBA00023180"/>
    </source>
</evidence>
<keyword evidence="4" id="KW-1015">Disulfide bond</keyword>
<evidence type="ECO:0000256" key="1">
    <source>
        <dbReference type="ARBA" id="ARBA00001973"/>
    </source>
</evidence>
<comment type="similarity">
    <text evidence="6">Belongs to the polysaccharide monooxygenase AA13 family.</text>
</comment>
<keyword evidence="3" id="KW-0186">Copper</keyword>
<keyword evidence="9" id="KW-1185">Reference proteome</keyword>
<protein>
    <recommendedName>
        <fullName evidence="7">Chitin-binding type-4 domain-containing protein</fullName>
    </recommendedName>
</protein>
<evidence type="ECO:0000313" key="8">
    <source>
        <dbReference type="EMBL" id="KAK3938368.1"/>
    </source>
</evidence>
<feature type="domain" description="Chitin-binding type-4" evidence="7">
    <location>
        <begin position="27"/>
        <end position="221"/>
    </location>
</feature>
<gene>
    <name evidence="8" type="ORF">QBC46DRAFT_460307</name>
</gene>
<dbReference type="Proteomes" id="UP001303473">
    <property type="component" value="Unassembled WGS sequence"/>
</dbReference>
<name>A0AAN6N524_9PEZI</name>
<dbReference type="Pfam" id="PF03067">
    <property type="entry name" value="LPMO_10"/>
    <property type="match status" value="1"/>
</dbReference>
<dbReference type="PANTHER" id="PTHR36575:SF2">
    <property type="entry name" value="CHITIN-BINDING TYPE-4 DOMAIN-CONTAINING PROTEIN-RELATED"/>
    <property type="match status" value="1"/>
</dbReference>
<evidence type="ECO:0000256" key="3">
    <source>
        <dbReference type="ARBA" id="ARBA00023008"/>
    </source>
</evidence>
<organism evidence="8 9">
    <name type="scientific">Diplogelasinospora grovesii</name>
    <dbReference type="NCBI Taxonomy" id="303347"/>
    <lineage>
        <taxon>Eukaryota</taxon>
        <taxon>Fungi</taxon>
        <taxon>Dikarya</taxon>
        <taxon>Ascomycota</taxon>
        <taxon>Pezizomycotina</taxon>
        <taxon>Sordariomycetes</taxon>
        <taxon>Sordariomycetidae</taxon>
        <taxon>Sordariales</taxon>
        <taxon>Diplogelasinosporaceae</taxon>
        <taxon>Diplogelasinospora</taxon>
    </lineage>
</organism>
<keyword evidence="2" id="KW-0479">Metal-binding</keyword>
<dbReference type="EMBL" id="MU853831">
    <property type="protein sequence ID" value="KAK3938368.1"/>
    <property type="molecule type" value="Genomic_DNA"/>
</dbReference>
<comment type="cofactor">
    <cofactor evidence="1">
        <name>Cu(2+)</name>
        <dbReference type="ChEBI" id="CHEBI:29036"/>
    </cofactor>
</comment>
<accession>A0AAN6N524</accession>
<evidence type="ECO:0000259" key="7">
    <source>
        <dbReference type="Pfam" id="PF03067"/>
    </source>
</evidence>
<dbReference type="InterPro" id="IPR004302">
    <property type="entry name" value="Cellulose/chitin-bd_N"/>
</dbReference>
<evidence type="ECO:0000256" key="6">
    <source>
        <dbReference type="ARBA" id="ARBA00034311"/>
    </source>
</evidence>